<organism evidence="4 5">
    <name type="scientific">Skeletonema marinoi</name>
    <dbReference type="NCBI Taxonomy" id="267567"/>
    <lineage>
        <taxon>Eukaryota</taxon>
        <taxon>Sar</taxon>
        <taxon>Stramenopiles</taxon>
        <taxon>Ochrophyta</taxon>
        <taxon>Bacillariophyta</taxon>
        <taxon>Coscinodiscophyceae</taxon>
        <taxon>Thalassiosirophycidae</taxon>
        <taxon>Thalassiosirales</taxon>
        <taxon>Skeletonemataceae</taxon>
        <taxon>Skeletonema</taxon>
        <taxon>Skeletonema marinoi-dohrnii complex</taxon>
    </lineage>
</organism>
<feature type="domain" description="CCHC-type" evidence="3">
    <location>
        <begin position="359"/>
        <end position="374"/>
    </location>
</feature>
<dbReference type="GO" id="GO:0008270">
    <property type="term" value="F:zinc ion binding"/>
    <property type="evidence" value="ECO:0007669"/>
    <property type="project" value="UniProtKB-KW"/>
</dbReference>
<evidence type="ECO:0000256" key="2">
    <source>
        <dbReference type="SAM" id="MobiDB-lite"/>
    </source>
</evidence>
<keyword evidence="1" id="KW-0863">Zinc-finger</keyword>
<dbReference type="InterPro" id="IPR001878">
    <property type="entry name" value="Znf_CCHC"/>
</dbReference>
<keyword evidence="1" id="KW-0479">Metal-binding</keyword>
<feature type="compositionally biased region" description="Polar residues" evidence="2">
    <location>
        <begin position="294"/>
        <end position="327"/>
    </location>
</feature>
<feature type="region of interest" description="Disordered" evidence="2">
    <location>
        <begin position="291"/>
        <end position="327"/>
    </location>
</feature>
<dbReference type="GO" id="GO:0003676">
    <property type="term" value="F:nucleic acid binding"/>
    <property type="evidence" value="ECO:0007669"/>
    <property type="project" value="InterPro"/>
</dbReference>
<dbReference type="EMBL" id="JATAAI010000022">
    <property type="protein sequence ID" value="KAK1738022.1"/>
    <property type="molecule type" value="Genomic_DNA"/>
</dbReference>
<evidence type="ECO:0000313" key="5">
    <source>
        <dbReference type="Proteomes" id="UP001224775"/>
    </source>
</evidence>
<evidence type="ECO:0000259" key="3">
    <source>
        <dbReference type="PROSITE" id="PS50158"/>
    </source>
</evidence>
<evidence type="ECO:0000313" key="4">
    <source>
        <dbReference type="EMBL" id="KAK1738022.1"/>
    </source>
</evidence>
<dbReference type="Proteomes" id="UP001224775">
    <property type="component" value="Unassembled WGS sequence"/>
</dbReference>
<dbReference type="AlphaFoldDB" id="A0AAD8Y2W8"/>
<gene>
    <name evidence="4" type="ORF">QTG54_011316</name>
</gene>
<accession>A0AAD8Y2W8</accession>
<reference evidence="4" key="1">
    <citation type="submission" date="2023-06" db="EMBL/GenBank/DDBJ databases">
        <title>Survivors Of The Sea: Transcriptome response of Skeletonema marinoi to long-term dormancy.</title>
        <authorList>
            <person name="Pinder M.I.M."/>
            <person name="Kourtchenko O."/>
            <person name="Robertson E.K."/>
            <person name="Larsson T."/>
            <person name="Maumus F."/>
            <person name="Osuna-Cruz C.M."/>
            <person name="Vancaester E."/>
            <person name="Stenow R."/>
            <person name="Vandepoele K."/>
            <person name="Ploug H."/>
            <person name="Bruchert V."/>
            <person name="Godhe A."/>
            <person name="Topel M."/>
        </authorList>
    </citation>
    <scope>NUCLEOTIDE SEQUENCE</scope>
    <source>
        <strain evidence="4">R05AC</strain>
    </source>
</reference>
<keyword evidence="5" id="KW-1185">Reference proteome</keyword>
<dbReference type="PROSITE" id="PS50158">
    <property type="entry name" value="ZF_CCHC"/>
    <property type="match status" value="1"/>
</dbReference>
<sequence length="389" mass="44456">MEKLLTVLIQTSPLPSHPSTALLEALFRSFDRVDGLKEAHIIILADGCECEEETSSTENFKHGTVSPETRANYKQHLQLLQEKIVNRQAPFQPLKNGTIQLVKLPYRHGSARAIAAAFNMQPSIISTPYILIGQHDNFFVRDVAYLASLLRYMEDESWLQCVHFPSTATLNYVTKVKRRYQLDISKCCVGYNGGSFIPLVFWYGRTHISRTTYYTDFILRQCPDLQVCDHLEELFGTVQLNELNKIKKSSEDEFEDEFRRVHKRYSNYVYFDNDTPEEQMEVLYHMSGRKVRAATNSTPSEQEMPNNTDDAQKSNTRFNPHPNSFTSARRSIASVPGLEFVPSASGSSSKPPKKFKQNCFHCGKKGHSFKFCPSIQDETDMPSIDVLQI</sequence>
<comment type="caution">
    <text evidence="4">The sequence shown here is derived from an EMBL/GenBank/DDBJ whole genome shotgun (WGS) entry which is preliminary data.</text>
</comment>
<name>A0AAD8Y2W8_9STRA</name>
<dbReference type="InterPro" id="IPR036875">
    <property type="entry name" value="Znf_CCHC_sf"/>
</dbReference>
<keyword evidence="1" id="KW-0862">Zinc</keyword>
<proteinExistence type="predicted"/>
<evidence type="ECO:0000256" key="1">
    <source>
        <dbReference type="PROSITE-ProRule" id="PRU00047"/>
    </source>
</evidence>
<dbReference type="SUPFAM" id="SSF57756">
    <property type="entry name" value="Retrovirus zinc finger-like domains"/>
    <property type="match status" value="1"/>
</dbReference>
<protein>
    <recommendedName>
        <fullName evidence="3">CCHC-type domain-containing protein</fullName>
    </recommendedName>
</protein>